<dbReference type="EMBL" id="CP011564">
    <property type="protein sequence ID" value="ALG81737.1"/>
    <property type="molecule type" value="Genomic_DNA"/>
</dbReference>
<dbReference type="AlphaFoldDB" id="A0A0F7PB10"/>
<dbReference type="Gene3D" id="3.40.1080.10">
    <property type="entry name" value="Glutaconate Coenzyme A-transferase"/>
    <property type="match status" value="1"/>
</dbReference>
<dbReference type="Pfam" id="PF01144">
    <property type="entry name" value="CoA_trans"/>
    <property type="match status" value="1"/>
</dbReference>
<dbReference type="SMART" id="SM00882">
    <property type="entry name" value="CoA_trans"/>
    <property type="match status" value="1"/>
</dbReference>
<organism evidence="1 4">
    <name type="scientific">Halanaeroarchaeum sulfurireducens</name>
    <dbReference type="NCBI Taxonomy" id="1604004"/>
    <lineage>
        <taxon>Archaea</taxon>
        <taxon>Methanobacteriati</taxon>
        <taxon>Methanobacteriota</taxon>
        <taxon>Stenosarchaea group</taxon>
        <taxon>Halobacteria</taxon>
        <taxon>Halobacteriales</taxon>
        <taxon>Halobacteriaceae</taxon>
        <taxon>Halanaeroarchaeum</taxon>
    </lineage>
</organism>
<dbReference type="PATRIC" id="fig|1604004.4.peg.877"/>
<gene>
    <name evidence="2" type="ORF">HLASA_0839</name>
    <name evidence="1" type="ORF">HLASF_0842</name>
</gene>
<dbReference type="GO" id="GO:0047569">
    <property type="term" value="F:3-oxoadipate CoA-transferase activity"/>
    <property type="evidence" value="ECO:0007669"/>
    <property type="project" value="UniProtKB-EC"/>
</dbReference>
<dbReference type="KEGG" id="hsu:HLASF_0842"/>
<dbReference type="PANTHER" id="PTHR43293:SF3">
    <property type="entry name" value="CHOLESTEROL RING-CLEAVING HYDROLASE IPDB SUBUNIT"/>
    <property type="match status" value="1"/>
</dbReference>
<dbReference type="Proteomes" id="UP000060390">
    <property type="component" value="Chromosome"/>
</dbReference>
<dbReference type="KEGG" id="hsf:HLASA_0839"/>
<reference evidence="1 4" key="1">
    <citation type="journal article" date="2015" name="ISME J.">
        <title>Elemental sulfur and acetate can support life of a novel strictly anaerobic haloarchaeon.</title>
        <authorList>
            <person name="Sorokin D.Y."/>
            <person name="Kublanov I.V."/>
            <person name="Gavrilov S.N."/>
            <person name="Rojo D."/>
            <person name="Roman P."/>
            <person name="Golyshin P.N."/>
            <person name="Slepak V.Z."/>
            <person name="Smedile F."/>
            <person name="Ferrer M."/>
            <person name="Messina E."/>
            <person name="La Cono V."/>
            <person name="Yakimov M.M."/>
        </authorList>
    </citation>
    <scope>NUCLEOTIDE SEQUENCE [LARGE SCALE GENOMIC DNA]</scope>
    <source>
        <strain evidence="1 4">HSR2</strain>
    </source>
</reference>
<dbReference type="InterPro" id="IPR004165">
    <property type="entry name" value="CoA_trans_fam_I"/>
</dbReference>
<evidence type="ECO:0000313" key="4">
    <source>
        <dbReference type="Proteomes" id="UP000069906"/>
    </source>
</evidence>
<accession>A0A0F7PB10</accession>
<dbReference type="EMBL" id="CP008874">
    <property type="protein sequence ID" value="AKH97335.1"/>
    <property type="molecule type" value="Genomic_DNA"/>
</dbReference>
<reference evidence="3" key="2">
    <citation type="submission" date="2015-05" db="EMBL/GenBank/DDBJ databases">
        <title>Complete genome sequence of Halanaeroarchaeum sulfurireducens type strain M27-SA2, a sulfate-reducer haloarchaeon from marine anoxic lake Medee.</title>
        <authorList>
            <person name="Messina E."/>
            <person name="Kublanov I.V."/>
            <person name="Toshchakov S."/>
            <person name="Arcadi E."/>
            <person name="La Spada G."/>
            <person name="La Cono V."/>
            <person name="Yakimov M.M."/>
        </authorList>
    </citation>
    <scope>NUCLEOTIDE SEQUENCE [LARGE SCALE GENOMIC DNA]</scope>
    <source>
        <strain evidence="3">M27-SA2</strain>
    </source>
</reference>
<sequence length="255" mass="27760">MTDEDYTSMELLTTAASKALDDNSTAFVGTGMPMLAGQLAQETHAPNLTLIYEAGGIGPQAPELAITVGDERTFHRGIKAASMHDVMSHMQAGFIDFGFIGGAEIDKYGNLNSTVIGDWKNPTVRLPGSGGANDIGSLSHQTIISMRQNERKFVSDMDYVTTPGYLEGPGAREDVGLPRDTGPKSVITNLGVYGFDDETKEMELEMLHPGVDEEEVNENSGFEIHIGDYERTPEPTEEELHLIRDVLDPEGIIRE</sequence>
<evidence type="ECO:0000313" key="1">
    <source>
        <dbReference type="EMBL" id="AKH97335.1"/>
    </source>
</evidence>
<dbReference type="SUPFAM" id="SSF100950">
    <property type="entry name" value="NagB/RpiA/CoA transferase-like"/>
    <property type="match status" value="1"/>
</dbReference>
<name>A0A0F7PB10_9EURY</name>
<dbReference type="STRING" id="1604004.HLASA_0839"/>
<dbReference type="RefSeq" id="WP_050048112.1">
    <property type="nucleotide sequence ID" value="NZ_CP008874.1"/>
</dbReference>
<dbReference type="EC" id="2.8.3.6" evidence="1"/>
<dbReference type="Proteomes" id="UP000069906">
    <property type="component" value="Chromosome"/>
</dbReference>
<dbReference type="InterPro" id="IPR037171">
    <property type="entry name" value="NagB/RpiA_transferase-like"/>
</dbReference>
<dbReference type="HOGENOM" id="CLU_069088_0_0_2"/>
<keyword evidence="1" id="KW-0808">Transferase</keyword>
<evidence type="ECO:0000313" key="2">
    <source>
        <dbReference type="EMBL" id="ALG81737.1"/>
    </source>
</evidence>
<protein>
    <submittedName>
        <fullName evidence="1">3-oxoadipate CoA-transferase subunit beta</fullName>
        <ecNumber evidence="1">2.8.3.6</ecNumber>
    </submittedName>
</protein>
<reference evidence="2 3" key="3">
    <citation type="journal article" date="2016" name="Stand. Genomic Sci.">
        <title>Complete genome sequence of 'Halanaeroarchaeum sulfurireducens' M27-SA2, a sulfur-reducing and acetate-oxidizing haloarchaeon from the deep-sea hypersaline anoxic lake Medee.</title>
        <authorList>
            <person name="Messina E."/>
            <person name="Sorokin D.Y."/>
            <person name="Kublanov I.V."/>
            <person name="Toshchakov S."/>
            <person name="Lopatina A."/>
            <person name="Arcadi E."/>
            <person name="Smedile F."/>
            <person name="La Spada G."/>
            <person name="La Cono V."/>
            <person name="Yakimov M.M."/>
        </authorList>
    </citation>
    <scope>NUCLEOTIDE SEQUENCE [LARGE SCALE GENOMIC DNA]</scope>
    <source>
        <strain evidence="2 3">M27-SA2</strain>
    </source>
</reference>
<dbReference type="PANTHER" id="PTHR43293">
    <property type="entry name" value="ACETATE COA-TRANSFERASE YDIF"/>
    <property type="match status" value="1"/>
</dbReference>
<proteinExistence type="predicted"/>
<dbReference type="GeneID" id="26010200"/>
<evidence type="ECO:0000313" key="3">
    <source>
        <dbReference type="Proteomes" id="UP000060390"/>
    </source>
</evidence>
<dbReference type="OrthoDB" id="9252at2157"/>
<keyword evidence="4" id="KW-1185">Reference proteome</keyword>